<dbReference type="Pfam" id="PF05016">
    <property type="entry name" value="ParE_toxin"/>
    <property type="match status" value="1"/>
</dbReference>
<dbReference type="Proteomes" id="UP000826709">
    <property type="component" value="Chromosome"/>
</dbReference>
<keyword evidence="3" id="KW-1185">Reference proteome</keyword>
<dbReference type="PANTHER" id="PTHR38813:SF1">
    <property type="entry name" value="TOXIN RELE1-RELATED"/>
    <property type="match status" value="1"/>
</dbReference>
<reference evidence="2" key="1">
    <citation type="journal article" date="2005" name="Int. J. Syst. Evol. Microbiol.">
        <title>Methanofollis formosanus sp. nov., isolated from a fish pond.</title>
        <authorList>
            <person name="Wu S.Y."/>
            <person name="Chen S.C."/>
            <person name="Lai M.C."/>
        </authorList>
    </citation>
    <scope>NUCLEOTIDE SEQUENCE</scope>
    <source>
        <strain evidence="2">ML15</strain>
    </source>
</reference>
<gene>
    <name evidence="2" type="ORF">E2N92_13010</name>
</gene>
<reference evidence="2" key="2">
    <citation type="submission" date="2019-03" db="EMBL/GenBank/DDBJ databases">
        <authorList>
            <person name="Chen S.-C."/>
            <person name="Wu S.-Y."/>
            <person name="Lai M.-C."/>
        </authorList>
    </citation>
    <scope>NUCLEOTIDE SEQUENCE</scope>
    <source>
        <strain evidence="2">ML15</strain>
    </source>
</reference>
<dbReference type="EMBL" id="CP037968">
    <property type="protein sequence ID" value="QYZ80282.1"/>
    <property type="molecule type" value="Genomic_DNA"/>
</dbReference>
<sequence length="88" mass="10290">MGLYEILVKAGAEKDITRLPYDVVPRILKKIEALSETPIPHGARKVSGTESLYRIRAGDYRIIYEVSHERRQITIVYVRHRHSAYRRL</sequence>
<dbReference type="KEGG" id="mfk:E2N92_13010"/>
<accession>A0A8G1EHS0</accession>
<evidence type="ECO:0000313" key="3">
    <source>
        <dbReference type="Proteomes" id="UP000826709"/>
    </source>
</evidence>
<dbReference type="Gene3D" id="3.30.2310.20">
    <property type="entry name" value="RelE-like"/>
    <property type="match status" value="1"/>
</dbReference>
<protein>
    <submittedName>
        <fullName evidence="2">Type II toxin-antitoxin system RelE/ParE family toxin</fullName>
    </submittedName>
</protein>
<dbReference type="InterPro" id="IPR035093">
    <property type="entry name" value="RelE/ParE_toxin_dom_sf"/>
</dbReference>
<dbReference type="InterPro" id="IPR007712">
    <property type="entry name" value="RelE/ParE_toxin"/>
</dbReference>
<evidence type="ECO:0000256" key="1">
    <source>
        <dbReference type="ARBA" id="ARBA00022649"/>
    </source>
</evidence>
<name>A0A8G1EHS0_9EURY</name>
<dbReference type="InterPro" id="IPR052747">
    <property type="entry name" value="TA_system_RelE_toxin"/>
</dbReference>
<proteinExistence type="predicted"/>
<dbReference type="RefSeq" id="WP_220681592.1">
    <property type="nucleotide sequence ID" value="NZ_CP037968.1"/>
</dbReference>
<dbReference type="AlphaFoldDB" id="A0A8G1EHS0"/>
<dbReference type="OrthoDB" id="97626at2157"/>
<evidence type="ECO:0000313" key="2">
    <source>
        <dbReference type="EMBL" id="QYZ80282.1"/>
    </source>
</evidence>
<keyword evidence="1" id="KW-1277">Toxin-antitoxin system</keyword>
<organism evidence="2 3">
    <name type="scientific">Methanofollis formosanus</name>
    <dbReference type="NCBI Taxonomy" id="299308"/>
    <lineage>
        <taxon>Archaea</taxon>
        <taxon>Methanobacteriati</taxon>
        <taxon>Methanobacteriota</taxon>
        <taxon>Stenosarchaea group</taxon>
        <taxon>Methanomicrobia</taxon>
        <taxon>Methanomicrobiales</taxon>
        <taxon>Methanomicrobiaceae</taxon>
        <taxon>Methanofollis</taxon>
    </lineage>
</organism>
<dbReference type="PANTHER" id="PTHR38813">
    <property type="match status" value="1"/>
</dbReference>
<dbReference type="SUPFAM" id="SSF143011">
    <property type="entry name" value="RelE-like"/>
    <property type="match status" value="1"/>
</dbReference>